<dbReference type="InterPro" id="IPR008952">
    <property type="entry name" value="Tetraspanin_EC2_sf"/>
</dbReference>
<proteinExistence type="inferred from homology"/>
<dbReference type="GeneID" id="100373797"/>
<evidence type="ECO:0000256" key="2">
    <source>
        <dbReference type="ARBA" id="ARBA00006840"/>
    </source>
</evidence>
<dbReference type="Gene3D" id="1.10.1450.10">
    <property type="entry name" value="Tetraspanin"/>
    <property type="match status" value="1"/>
</dbReference>
<feature type="transmembrane region" description="Helical" evidence="6">
    <location>
        <begin position="94"/>
        <end position="118"/>
    </location>
</feature>
<gene>
    <name evidence="8" type="primary">LOC100373797</name>
</gene>
<feature type="transmembrane region" description="Helical" evidence="6">
    <location>
        <begin position="234"/>
        <end position="255"/>
    </location>
</feature>
<evidence type="ECO:0000256" key="1">
    <source>
        <dbReference type="ARBA" id="ARBA00004141"/>
    </source>
</evidence>
<dbReference type="PRINTS" id="PR00259">
    <property type="entry name" value="TMFOUR"/>
</dbReference>
<keyword evidence="3 6" id="KW-0812">Transmembrane</keyword>
<name>A0ABM0GID0_SACKO</name>
<reference evidence="8" key="1">
    <citation type="submission" date="2025-08" db="UniProtKB">
        <authorList>
            <consortium name="RefSeq"/>
        </authorList>
    </citation>
    <scope>IDENTIFICATION</scope>
    <source>
        <tissue evidence="8">Testes</tissue>
    </source>
</reference>
<evidence type="ECO:0000313" key="7">
    <source>
        <dbReference type="Proteomes" id="UP000694865"/>
    </source>
</evidence>
<evidence type="ECO:0000256" key="3">
    <source>
        <dbReference type="ARBA" id="ARBA00022692"/>
    </source>
</evidence>
<dbReference type="Proteomes" id="UP000694865">
    <property type="component" value="Unplaced"/>
</dbReference>
<dbReference type="PANTHER" id="PTHR19282:SF431">
    <property type="entry name" value="TETRASPANIN 26A, ISOFORM B-RELATED"/>
    <property type="match status" value="1"/>
</dbReference>
<comment type="subcellular location">
    <subcellularLocation>
        <location evidence="1 6">Membrane</location>
        <topology evidence="1 6">Multi-pass membrane protein</topology>
    </subcellularLocation>
</comment>
<keyword evidence="5 6" id="KW-0472">Membrane</keyword>
<accession>A0ABM0GID0</accession>
<feature type="transmembrane region" description="Helical" evidence="6">
    <location>
        <begin position="25"/>
        <end position="46"/>
    </location>
</feature>
<sequence>MSSSQKKRARQQQGDVNKCVKYSIFFYNFVFWVIGTFLLAFGVWGLVSKQSATIDEITGLVVDPMWMFIALGSVIFIVSFSGCIGALRENTCLLNFFCLALGVIMILEITAVVLAFVYRDEVGDLIGDWIENAIYDYTEDPDINFLLDEMQTSLKCCGANHPDDWDNNVYFNCSSPAVMACGVPHSCCRPEEDGGVNNKQCGYGIRALPEVQWHNYIWIEGCVDLIHFWLLQNIIIITVVIGIILILQIISIFFVRNLVGDIQMIKALW</sequence>
<dbReference type="InterPro" id="IPR000301">
    <property type="entry name" value="Tetraspanin_animals"/>
</dbReference>
<feature type="transmembrane region" description="Helical" evidence="6">
    <location>
        <begin position="66"/>
        <end position="87"/>
    </location>
</feature>
<keyword evidence="7" id="KW-1185">Reference proteome</keyword>
<evidence type="ECO:0000313" key="8">
    <source>
        <dbReference type="RefSeq" id="XP_002730486.1"/>
    </source>
</evidence>
<organism evidence="7 8">
    <name type="scientific">Saccoglossus kowalevskii</name>
    <name type="common">Acorn worm</name>
    <dbReference type="NCBI Taxonomy" id="10224"/>
    <lineage>
        <taxon>Eukaryota</taxon>
        <taxon>Metazoa</taxon>
        <taxon>Hemichordata</taxon>
        <taxon>Enteropneusta</taxon>
        <taxon>Harrimaniidae</taxon>
        <taxon>Saccoglossus</taxon>
    </lineage>
</organism>
<dbReference type="Pfam" id="PF00335">
    <property type="entry name" value="Tetraspanin"/>
    <property type="match status" value="1"/>
</dbReference>
<dbReference type="SUPFAM" id="SSF48652">
    <property type="entry name" value="Tetraspanin"/>
    <property type="match status" value="1"/>
</dbReference>
<comment type="similarity">
    <text evidence="2 6">Belongs to the tetraspanin (TM4SF) family.</text>
</comment>
<evidence type="ECO:0000256" key="6">
    <source>
        <dbReference type="RuleBase" id="RU361218"/>
    </source>
</evidence>
<keyword evidence="4 6" id="KW-1133">Transmembrane helix</keyword>
<dbReference type="PIRSF" id="PIRSF002419">
    <property type="entry name" value="Tetraspanin"/>
    <property type="match status" value="1"/>
</dbReference>
<protein>
    <recommendedName>
        <fullName evidence="6">Tetraspanin</fullName>
    </recommendedName>
</protein>
<evidence type="ECO:0000256" key="4">
    <source>
        <dbReference type="ARBA" id="ARBA00022989"/>
    </source>
</evidence>
<evidence type="ECO:0000256" key="5">
    <source>
        <dbReference type="ARBA" id="ARBA00023136"/>
    </source>
</evidence>
<dbReference type="PANTHER" id="PTHR19282">
    <property type="entry name" value="TETRASPANIN"/>
    <property type="match status" value="1"/>
</dbReference>
<dbReference type="InterPro" id="IPR018499">
    <property type="entry name" value="Tetraspanin/Peripherin"/>
</dbReference>
<dbReference type="RefSeq" id="XP_002730486.1">
    <property type="nucleotide sequence ID" value="XM_002730440.2"/>
</dbReference>